<reference evidence="8" key="1">
    <citation type="submission" date="2021-10" db="EMBL/GenBank/DDBJ databases">
        <title>Marinomonas pontica sp. nov., isolated from the Black Sea.</title>
        <authorList>
            <person name="Zhao L.-H."/>
            <person name="Xue J.-H."/>
        </authorList>
    </citation>
    <scope>NUCLEOTIDE SEQUENCE</scope>
    <source>
        <strain evidence="8">E8</strain>
    </source>
</reference>
<dbReference type="InterPro" id="IPR011701">
    <property type="entry name" value="MFS"/>
</dbReference>
<dbReference type="GO" id="GO:0022857">
    <property type="term" value="F:transmembrane transporter activity"/>
    <property type="evidence" value="ECO:0007669"/>
    <property type="project" value="InterPro"/>
</dbReference>
<keyword evidence="9" id="KW-1185">Reference proteome</keyword>
<keyword evidence="5 6" id="KW-0472">Membrane</keyword>
<dbReference type="EMBL" id="JAJATW010000020">
    <property type="protein sequence ID" value="MCB5162688.1"/>
    <property type="molecule type" value="Genomic_DNA"/>
</dbReference>
<proteinExistence type="predicted"/>
<feature type="transmembrane region" description="Helical" evidence="6">
    <location>
        <begin position="101"/>
        <end position="127"/>
    </location>
</feature>
<evidence type="ECO:0000259" key="7">
    <source>
        <dbReference type="PROSITE" id="PS50850"/>
    </source>
</evidence>
<sequence length="384" mass="41428">MHPSNQLSSLGRYTLLCIASLTVMVGALVAPGLLSIANGLGVNGSPTWLMTLPSLGAVVCAPIAGKVIDRYGAYSCLIIGLFLYGAIGAFVFVLYGPIPVFINRFALGGVTAIVMASGTVLISEWYTDKERLGMMAQQGMAIELGGVIFLFLGGQLAVQHWGLPLSLYLAGWVFLAMLLFFVPRHSPQFEDESKGDGSAALTLNYFSLKKVYLCTTLAMLVFFSCMVVLPIAMHQQGYREEQVGYLLALISSMAVVSALFMPRLERRLGQAGLLISAFALYAFAYWCFGQASLWVLVLGALFVGTGFGFSIPLLNHMTVERSPAAVRGRNLSYFTMAIFSGQFLTSFIELIPGDINNVFIACMGAASLVALLLLISRFQQKGNP</sequence>
<feature type="transmembrane region" description="Helical" evidence="6">
    <location>
        <begin position="12"/>
        <end position="34"/>
    </location>
</feature>
<dbReference type="SUPFAM" id="SSF103473">
    <property type="entry name" value="MFS general substrate transporter"/>
    <property type="match status" value="1"/>
</dbReference>
<accession>A0A9X1LF91</accession>
<feature type="transmembrane region" description="Helical" evidence="6">
    <location>
        <begin position="357"/>
        <end position="375"/>
    </location>
</feature>
<dbReference type="PANTHER" id="PTHR43124:SF3">
    <property type="entry name" value="CHLORAMPHENICOL EFFLUX PUMP RV0191"/>
    <property type="match status" value="1"/>
</dbReference>
<feature type="transmembrane region" description="Helical" evidence="6">
    <location>
        <begin position="331"/>
        <end position="351"/>
    </location>
</feature>
<comment type="subcellular location">
    <subcellularLocation>
        <location evidence="1">Cell membrane</location>
        <topology evidence="1">Multi-pass membrane protein</topology>
    </subcellularLocation>
</comment>
<organism evidence="8 9">
    <name type="scientific">Marinomonas algarum</name>
    <dbReference type="NCBI Taxonomy" id="2883105"/>
    <lineage>
        <taxon>Bacteria</taxon>
        <taxon>Pseudomonadati</taxon>
        <taxon>Pseudomonadota</taxon>
        <taxon>Gammaproteobacteria</taxon>
        <taxon>Oceanospirillales</taxon>
        <taxon>Oceanospirillaceae</taxon>
        <taxon>Marinomonas</taxon>
    </lineage>
</organism>
<feature type="transmembrane region" description="Helical" evidence="6">
    <location>
        <begin position="71"/>
        <end position="95"/>
    </location>
</feature>
<dbReference type="PROSITE" id="PS50850">
    <property type="entry name" value="MFS"/>
    <property type="match status" value="1"/>
</dbReference>
<dbReference type="InterPro" id="IPR036259">
    <property type="entry name" value="MFS_trans_sf"/>
</dbReference>
<evidence type="ECO:0000256" key="4">
    <source>
        <dbReference type="ARBA" id="ARBA00022989"/>
    </source>
</evidence>
<dbReference type="GO" id="GO:0005886">
    <property type="term" value="C:plasma membrane"/>
    <property type="evidence" value="ECO:0007669"/>
    <property type="project" value="UniProtKB-SubCell"/>
</dbReference>
<evidence type="ECO:0000313" key="8">
    <source>
        <dbReference type="EMBL" id="MCB5162688.1"/>
    </source>
</evidence>
<evidence type="ECO:0000256" key="5">
    <source>
        <dbReference type="ARBA" id="ARBA00023136"/>
    </source>
</evidence>
<dbReference type="Gene3D" id="1.20.1250.20">
    <property type="entry name" value="MFS general substrate transporter like domains"/>
    <property type="match status" value="1"/>
</dbReference>
<evidence type="ECO:0000256" key="1">
    <source>
        <dbReference type="ARBA" id="ARBA00004651"/>
    </source>
</evidence>
<keyword evidence="2" id="KW-1003">Cell membrane</keyword>
<feature type="domain" description="Major facilitator superfamily (MFS) profile" evidence="7">
    <location>
        <begin position="6"/>
        <end position="381"/>
    </location>
</feature>
<feature type="transmembrane region" description="Helical" evidence="6">
    <location>
        <begin position="292"/>
        <end position="311"/>
    </location>
</feature>
<feature type="transmembrane region" description="Helical" evidence="6">
    <location>
        <begin position="211"/>
        <end position="231"/>
    </location>
</feature>
<dbReference type="PANTHER" id="PTHR43124">
    <property type="entry name" value="PURINE EFFLUX PUMP PBUE"/>
    <property type="match status" value="1"/>
</dbReference>
<dbReference type="AlphaFoldDB" id="A0A9X1LF91"/>
<keyword evidence="3 6" id="KW-0812">Transmembrane</keyword>
<dbReference type="InterPro" id="IPR050189">
    <property type="entry name" value="MFS_Efflux_Transporters"/>
</dbReference>
<evidence type="ECO:0000313" key="9">
    <source>
        <dbReference type="Proteomes" id="UP001139095"/>
    </source>
</evidence>
<name>A0A9X1LF91_9GAMM</name>
<feature type="transmembrane region" description="Helical" evidence="6">
    <location>
        <begin position="46"/>
        <end position="64"/>
    </location>
</feature>
<dbReference type="Pfam" id="PF07690">
    <property type="entry name" value="MFS_1"/>
    <property type="match status" value="1"/>
</dbReference>
<feature type="transmembrane region" description="Helical" evidence="6">
    <location>
        <begin position="243"/>
        <end position="261"/>
    </location>
</feature>
<dbReference type="RefSeq" id="WP_226755036.1">
    <property type="nucleotide sequence ID" value="NZ_JAJATW010000020.1"/>
</dbReference>
<dbReference type="CDD" id="cd17473">
    <property type="entry name" value="MFS_arabinose_efflux_permease_like"/>
    <property type="match status" value="1"/>
</dbReference>
<protein>
    <submittedName>
        <fullName evidence="8">MFS transporter</fullName>
    </submittedName>
</protein>
<feature type="transmembrane region" description="Helical" evidence="6">
    <location>
        <begin position="268"/>
        <end position="286"/>
    </location>
</feature>
<feature type="transmembrane region" description="Helical" evidence="6">
    <location>
        <begin position="163"/>
        <end position="182"/>
    </location>
</feature>
<evidence type="ECO:0000256" key="2">
    <source>
        <dbReference type="ARBA" id="ARBA00022475"/>
    </source>
</evidence>
<keyword evidence="4 6" id="KW-1133">Transmembrane helix</keyword>
<dbReference type="Proteomes" id="UP001139095">
    <property type="component" value="Unassembled WGS sequence"/>
</dbReference>
<feature type="transmembrane region" description="Helical" evidence="6">
    <location>
        <begin position="139"/>
        <end position="157"/>
    </location>
</feature>
<comment type="caution">
    <text evidence="8">The sequence shown here is derived from an EMBL/GenBank/DDBJ whole genome shotgun (WGS) entry which is preliminary data.</text>
</comment>
<dbReference type="InterPro" id="IPR020846">
    <property type="entry name" value="MFS_dom"/>
</dbReference>
<evidence type="ECO:0000256" key="6">
    <source>
        <dbReference type="SAM" id="Phobius"/>
    </source>
</evidence>
<evidence type="ECO:0000256" key="3">
    <source>
        <dbReference type="ARBA" id="ARBA00022692"/>
    </source>
</evidence>
<gene>
    <name evidence="8" type="ORF">LG368_12365</name>
</gene>